<feature type="domain" description="Protein kinase" evidence="1">
    <location>
        <begin position="1"/>
        <end position="191"/>
    </location>
</feature>
<dbReference type="InterPro" id="IPR000719">
    <property type="entry name" value="Prot_kinase_dom"/>
</dbReference>
<dbReference type="PANTHER" id="PTHR48055">
    <property type="entry name" value="LEUCINE-RICH REPEAT RECEPTOR PROTEIN KINASE EMS1"/>
    <property type="match status" value="1"/>
</dbReference>
<dbReference type="SUPFAM" id="SSF56112">
    <property type="entry name" value="Protein kinase-like (PK-like)"/>
    <property type="match status" value="1"/>
</dbReference>
<name>A0ABM3IL03_ZIZJJ</name>
<gene>
    <name evidence="3" type="primary">LOC112491993</name>
</gene>
<proteinExistence type="predicted"/>
<dbReference type="Gene3D" id="1.10.510.10">
    <property type="entry name" value="Transferase(Phosphotransferase) domain 1"/>
    <property type="match status" value="1"/>
</dbReference>
<organism evidence="2 3">
    <name type="scientific">Ziziphus jujuba</name>
    <name type="common">Chinese jujube</name>
    <name type="synonym">Ziziphus sativa</name>
    <dbReference type="NCBI Taxonomy" id="326968"/>
    <lineage>
        <taxon>Eukaryota</taxon>
        <taxon>Viridiplantae</taxon>
        <taxon>Streptophyta</taxon>
        <taxon>Embryophyta</taxon>
        <taxon>Tracheophyta</taxon>
        <taxon>Spermatophyta</taxon>
        <taxon>Magnoliopsida</taxon>
        <taxon>eudicotyledons</taxon>
        <taxon>Gunneridae</taxon>
        <taxon>Pentapetalae</taxon>
        <taxon>rosids</taxon>
        <taxon>fabids</taxon>
        <taxon>Rosales</taxon>
        <taxon>Rhamnaceae</taxon>
        <taxon>Paliureae</taxon>
        <taxon>Ziziphus</taxon>
    </lineage>
</organism>
<sequence length="204" mass="23055">MKHVGVDFHFVRDKVVEGLLRVSHVSSKYQLADGLTKSLPRQRLEFLRSKLGVLPRPPSLRGHISDSYAQLHGDMVAHVADFRIANMLGKNALMTQTKTLATIGYMAPEYGLDGIVSTKGDVYSYGILLMETFTGKKTTDKMFVEDLSLRKWVKESFSFEVTEVADKELLGEEKAHRPVVKVCLSSIRDTRDEENRKGRFNFTS</sequence>
<reference evidence="2" key="1">
    <citation type="submission" date="2025-05" db="UniProtKB">
        <authorList>
            <consortium name="RefSeq"/>
        </authorList>
    </citation>
    <scope>NUCLEOTIDE SEQUENCE [LARGE SCALE GENOMIC DNA]</scope>
</reference>
<dbReference type="RefSeq" id="XP_048330749.2">
    <property type="nucleotide sequence ID" value="XM_048474792.2"/>
</dbReference>
<dbReference type="InterPro" id="IPR011009">
    <property type="entry name" value="Kinase-like_dom_sf"/>
</dbReference>
<evidence type="ECO:0000259" key="1">
    <source>
        <dbReference type="PROSITE" id="PS50011"/>
    </source>
</evidence>
<dbReference type="PROSITE" id="PS50011">
    <property type="entry name" value="PROTEIN_KINASE_DOM"/>
    <property type="match status" value="1"/>
</dbReference>
<reference evidence="3" key="2">
    <citation type="submission" date="2025-08" db="UniProtKB">
        <authorList>
            <consortium name="RefSeq"/>
        </authorList>
    </citation>
    <scope>IDENTIFICATION</scope>
    <source>
        <tissue evidence="3">Seedling</tissue>
    </source>
</reference>
<dbReference type="PANTHER" id="PTHR48055:SF57">
    <property type="entry name" value="PROTEIN KINASE DOMAIN-CONTAINING PROTEIN"/>
    <property type="match status" value="1"/>
</dbReference>
<evidence type="ECO:0000313" key="2">
    <source>
        <dbReference type="Proteomes" id="UP001652623"/>
    </source>
</evidence>
<dbReference type="Proteomes" id="UP001652623">
    <property type="component" value="Chromosome 2"/>
</dbReference>
<dbReference type="Pfam" id="PF07714">
    <property type="entry name" value="PK_Tyr_Ser-Thr"/>
    <property type="match status" value="1"/>
</dbReference>
<dbReference type="GeneID" id="112491993"/>
<protein>
    <submittedName>
        <fullName evidence="3">Receptor kinase-like protein Xa21</fullName>
    </submittedName>
</protein>
<accession>A0ABM3IL03</accession>
<keyword evidence="2" id="KW-1185">Reference proteome</keyword>
<dbReference type="InterPro" id="IPR001245">
    <property type="entry name" value="Ser-Thr/Tyr_kinase_cat_dom"/>
</dbReference>
<evidence type="ECO:0000313" key="3">
    <source>
        <dbReference type="RefSeq" id="XP_048330749.2"/>
    </source>
</evidence>
<dbReference type="InterPro" id="IPR051564">
    <property type="entry name" value="LRR_receptor-like_kinase"/>
</dbReference>